<accession>A0A1X6P645</accession>
<protein>
    <submittedName>
        <fullName evidence="1">Uncharacterized protein</fullName>
    </submittedName>
</protein>
<dbReference type="AlphaFoldDB" id="A0A1X6P645"/>
<keyword evidence="2" id="KW-1185">Reference proteome</keyword>
<gene>
    <name evidence="1" type="ORF">BU14_0207s0012</name>
</gene>
<dbReference type="Proteomes" id="UP000218209">
    <property type="component" value="Unassembled WGS sequence"/>
</dbReference>
<reference evidence="1 2" key="1">
    <citation type="submission" date="2017-03" db="EMBL/GenBank/DDBJ databases">
        <title>WGS assembly of Porphyra umbilicalis.</title>
        <authorList>
            <person name="Brawley S.H."/>
            <person name="Blouin N.A."/>
            <person name="Ficko-Blean E."/>
            <person name="Wheeler G.L."/>
            <person name="Lohr M."/>
            <person name="Goodson H.V."/>
            <person name="Jenkins J.W."/>
            <person name="Blaby-Haas C.E."/>
            <person name="Helliwell K.E."/>
            <person name="Chan C."/>
            <person name="Marriage T."/>
            <person name="Bhattacharya D."/>
            <person name="Klein A.S."/>
            <person name="Badis Y."/>
            <person name="Brodie J."/>
            <person name="Cao Y."/>
            <person name="Collen J."/>
            <person name="Dittami S.M."/>
            <person name="Gachon C.M."/>
            <person name="Green B.R."/>
            <person name="Karpowicz S."/>
            <person name="Kim J.W."/>
            <person name="Kudahl U."/>
            <person name="Lin S."/>
            <person name="Michel G."/>
            <person name="Mittag M."/>
            <person name="Olson B.J."/>
            <person name="Pangilinan J."/>
            <person name="Peng Y."/>
            <person name="Qiu H."/>
            <person name="Shu S."/>
            <person name="Singer J.T."/>
            <person name="Smith A.G."/>
            <person name="Sprecher B.N."/>
            <person name="Wagner V."/>
            <person name="Wang W."/>
            <person name="Wang Z.-Y."/>
            <person name="Yan J."/>
            <person name="Yarish C."/>
            <person name="Zoeuner-Riek S."/>
            <person name="Zhuang Y."/>
            <person name="Zou Y."/>
            <person name="Lindquist E.A."/>
            <person name="Grimwood J."/>
            <person name="Barry K."/>
            <person name="Rokhsar D.S."/>
            <person name="Schmutz J."/>
            <person name="Stiller J.W."/>
            <person name="Grossman A.R."/>
            <person name="Prochnik S.E."/>
        </authorList>
    </citation>
    <scope>NUCLEOTIDE SEQUENCE [LARGE SCALE GENOMIC DNA]</scope>
    <source>
        <strain evidence="1">4086291</strain>
    </source>
</reference>
<evidence type="ECO:0000313" key="2">
    <source>
        <dbReference type="Proteomes" id="UP000218209"/>
    </source>
</evidence>
<organism evidence="1 2">
    <name type="scientific">Porphyra umbilicalis</name>
    <name type="common">Purple laver</name>
    <name type="synonym">Red alga</name>
    <dbReference type="NCBI Taxonomy" id="2786"/>
    <lineage>
        <taxon>Eukaryota</taxon>
        <taxon>Rhodophyta</taxon>
        <taxon>Bangiophyceae</taxon>
        <taxon>Bangiales</taxon>
        <taxon>Bangiaceae</taxon>
        <taxon>Porphyra</taxon>
    </lineage>
</organism>
<evidence type="ECO:0000313" key="1">
    <source>
        <dbReference type="EMBL" id="OSX76093.1"/>
    </source>
</evidence>
<sequence length="44" mass="4911">MSRGCLAGVMSCVRVIKRLDASCFFVVTSKSIQCVFVIRDSYFS</sequence>
<proteinExistence type="predicted"/>
<dbReference type="EMBL" id="KV918880">
    <property type="protein sequence ID" value="OSX76093.1"/>
    <property type="molecule type" value="Genomic_DNA"/>
</dbReference>
<name>A0A1X6P645_PORUM</name>